<dbReference type="GO" id="GO:0005886">
    <property type="term" value="C:plasma membrane"/>
    <property type="evidence" value="ECO:0007669"/>
    <property type="project" value="UniProtKB-SubCell"/>
</dbReference>
<evidence type="ECO:0000256" key="6">
    <source>
        <dbReference type="ARBA" id="ARBA00022692"/>
    </source>
</evidence>
<keyword evidence="7" id="KW-0732">Signal</keyword>
<keyword evidence="14" id="KW-0395">Inflammatory response</keyword>
<proteinExistence type="inferred from homology"/>
<dbReference type="GeneID" id="108260114"/>
<reference evidence="16" key="1">
    <citation type="journal article" date="2016" name="Nat. Commun.">
        <title>The channel catfish genome sequence provides insights into the evolution of scale formation in teleosts.</title>
        <authorList>
            <person name="Liu Z."/>
            <person name="Liu S."/>
            <person name="Yao J."/>
            <person name="Bao L."/>
            <person name="Zhang J."/>
            <person name="Li Y."/>
            <person name="Jiang C."/>
            <person name="Sun L."/>
            <person name="Wang R."/>
            <person name="Zhang Y."/>
            <person name="Zhou T."/>
            <person name="Zeng Q."/>
            <person name="Fu Q."/>
            <person name="Gao S."/>
            <person name="Li N."/>
            <person name="Koren S."/>
            <person name="Jiang Y."/>
            <person name="Zimin A."/>
            <person name="Xu P."/>
            <person name="Phillippy A.M."/>
            <person name="Geng X."/>
            <person name="Song L."/>
            <person name="Sun F."/>
            <person name="Li C."/>
            <person name="Wang X."/>
            <person name="Chen A."/>
            <person name="Jin Y."/>
            <person name="Yuan Z."/>
            <person name="Yang Y."/>
            <person name="Tan S."/>
            <person name="Peatman E."/>
            <person name="Lu J."/>
            <person name="Qin Z."/>
            <person name="Dunham R."/>
            <person name="Li Z."/>
            <person name="Sonstegard T."/>
            <person name="Feng J."/>
            <person name="Danzmann R.G."/>
            <person name="Schroeder S."/>
            <person name="Scheffler B."/>
            <person name="Duke M.V."/>
            <person name="Ballard L."/>
            <person name="Kucuktas H."/>
            <person name="Kaltenboeck L."/>
            <person name="Liu H."/>
            <person name="Armbruster J."/>
            <person name="Xie Y."/>
            <person name="Kirby M.L."/>
            <person name="Tian Y."/>
            <person name="Flanagan M.E."/>
            <person name="Mu W."/>
            <person name="Waldbieser G.C."/>
        </authorList>
    </citation>
    <scope>NUCLEOTIDE SEQUENCE [LARGE SCALE GENOMIC DNA]</scope>
    <source>
        <strain evidence="16">SDA103</strain>
    </source>
</reference>
<evidence type="ECO:0000256" key="14">
    <source>
        <dbReference type="ARBA" id="ARBA00023198"/>
    </source>
</evidence>
<reference evidence="17 18" key="2">
    <citation type="submission" date="2025-04" db="UniProtKB">
        <authorList>
            <consortium name="RefSeq"/>
        </authorList>
    </citation>
    <scope>IDENTIFICATION</scope>
    <source>
        <tissue evidence="17 18">Blood</tissue>
    </source>
</reference>
<sequence length="719" mass="80858">MSGFFICQECGTGTVSAHCLYRTRGKTIFRFCNSSLQIVNISNTSPYTVLTRRSTMERVLYICVGIVVYFMLCIETIPWMKKQCIKTADGSDCSGLALQLVPDEIPDSIKTLDFSFNYLPTLYNSTFQRLRSLVSLDLTRCSINFMYEDVFEHQLDLESLILVANPLNFISDRAFAGPLALKHLSLAGSTVRSLTDVPTAHLEFLETLDLRGSDIHNLDGLENVLLQQMKRLFLGMNSIEKIKTADVEKLQGTSGLEISFKGNDLVDVEPNAFQNLDMGSLDFSGCFNKMDISVLLKGLEGVKTNKLYLGIYEDSAKNYITQTALQSFCNISVSDVDFQLQHFRDLSNTGFRCFAHVQKLDFTRAHLSAFPLSLSNLSMLSHLVLDDNSFHSVCDVNAANFPKVTYLSVSRNGKYLHFKENCLEPLSYLEELQLSHSSLMTGDFCCNKQLTGLRELKSLNLSYNFLMNWEPLPFNATPKLKHLDLTQTKYVLNSSSPFSNLEKLQTLNLSFTDFKLLENADILKGLTKLRVLNLKGNTIQGGVLAKTKNFDYIPLLESLVLSSCGIKAISGNVFKDFAYLNNVDLSENQLVKLRLADFYSLNQIQLNFAGNKITVVDVKIVEDLGTRSTIDLSSNPLACNCTTYPFIMWVKENFSKMKHIERTFCNATNEKVLDVDLQCVFSNRALGIVLGLAIAVTIIISLLYFVKKIQARYRSYSVL</sequence>
<evidence type="ECO:0000256" key="1">
    <source>
        <dbReference type="ARBA" id="ARBA00004251"/>
    </source>
</evidence>
<dbReference type="RefSeq" id="XP_017315597.1">
    <property type="nucleotide sequence ID" value="XM_017460108.3"/>
</dbReference>
<dbReference type="PANTHER" id="PTHR24365:SF521">
    <property type="entry name" value="TOLL-LIKE RECEPTOR 4"/>
    <property type="match status" value="1"/>
</dbReference>
<dbReference type="GO" id="GO:0001875">
    <property type="term" value="F:lipopolysaccharide immune receptor activity"/>
    <property type="evidence" value="ECO:0007669"/>
    <property type="project" value="TreeGrafter"/>
</dbReference>
<gene>
    <name evidence="17 18" type="primary">cd180</name>
</gene>
<name>A0A2D0QBD1_ICTPU</name>
<dbReference type="GeneTree" id="ENSGT00940000161183"/>
<keyword evidence="9" id="KW-0391">Immunity</keyword>
<evidence type="ECO:0000313" key="16">
    <source>
        <dbReference type="Proteomes" id="UP000221080"/>
    </source>
</evidence>
<comment type="subcellular location">
    <subcellularLocation>
        <location evidence="1">Cell membrane</location>
        <topology evidence="1">Single-pass type I membrane protein</topology>
    </subcellularLocation>
</comment>
<dbReference type="CTD" id="4064"/>
<comment type="similarity">
    <text evidence="2">Belongs to the Toll-like receptor family.</text>
</comment>
<dbReference type="GO" id="GO:0032497">
    <property type="term" value="P:detection of lipopolysaccharide"/>
    <property type="evidence" value="ECO:0007669"/>
    <property type="project" value="TreeGrafter"/>
</dbReference>
<dbReference type="GO" id="GO:0046696">
    <property type="term" value="C:lipopolysaccharide receptor complex"/>
    <property type="evidence" value="ECO:0007669"/>
    <property type="project" value="TreeGrafter"/>
</dbReference>
<protein>
    <submittedName>
        <fullName evidence="17 18">CD180 antigen isoform X1</fullName>
    </submittedName>
</protein>
<keyword evidence="4" id="KW-0399">Innate immunity</keyword>
<dbReference type="RefSeq" id="XP_053532788.1">
    <property type="nucleotide sequence ID" value="XM_053676813.1"/>
</dbReference>
<keyword evidence="16" id="KW-1185">Reference proteome</keyword>
<dbReference type="GO" id="GO:0006954">
    <property type="term" value="P:inflammatory response"/>
    <property type="evidence" value="ECO:0007669"/>
    <property type="project" value="UniProtKB-KW"/>
</dbReference>
<evidence type="ECO:0000256" key="2">
    <source>
        <dbReference type="ARBA" id="ARBA00009634"/>
    </source>
</evidence>
<dbReference type="SUPFAM" id="SSF52058">
    <property type="entry name" value="L domain-like"/>
    <property type="match status" value="2"/>
</dbReference>
<dbReference type="InterPro" id="IPR001611">
    <property type="entry name" value="Leu-rich_rpt"/>
</dbReference>
<evidence type="ECO:0000256" key="7">
    <source>
        <dbReference type="ARBA" id="ARBA00022729"/>
    </source>
</evidence>
<feature type="transmembrane region" description="Helical" evidence="15">
    <location>
        <begin position="59"/>
        <end position="80"/>
    </location>
</feature>
<dbReference type="Gene3D" id="3.80.10.10">
    <property type="entry name" value="Ribonuclease Inhibitor"/>
    <property type="match status" value="1"/>
</dbReference>
<evidence type="ECO:0000313" key="18">
    <source>
        <dbReference type="RefSeq" id="XP_053532788.1"/>
    </source>
</evidence>
<dbReference type="STRING" id="7998.ENSIPUP00000025072"/>
<keyword evidence="13" id="KW-0325">Glycoprotein</keyword>
<dbReference type="GO" id="GO:0034142">
    <property type="term" value="P:toll-like receptor 4 signaling pathway"/>
    <property type="evidence" value="ECO:0007669"/>
    <property type="project" value="TreeGrafter"/>
</dbReference>
<evidence type="ECO:0000256" key="4">
    <source>
        <dbReference type="ARBA" id="ARBA00022588"/>
    </source>
</evidence>
<evidence type="ECO:0000256" key="13">
    <source>
        <dbReference type="ARBA" id="ARBA00023180"/>
    </source>
</evidence>
<feature type="transmembrane region" description="Helical" evidence="15">
    <location>
        <begin position="685"/>
        <end position="706"/>
    </location>
</feature>
<dbReference type="AlphaFoldDB" id="A0A2D0QBD1"/>
<organism evidence="16 17">
    <name type="scientific">Ictalurus punctatus</name>
    <name type="common">Channel catfish</name>
    <name type="synonym">Silurus punctatus</name>
    <dbReference type="NCBI Taxonomy" id="7998"/>
    <lineage>
        <taxon>Eukaryota</taxon>
        <taxon>Metazoa</taxon>
        <taxon>Chordata</taxon>
        <taxon>Craniata</taxon>
        <taxon>Vertebrata</taxon>
        <taxon>Euteleostomi</taxon>
        <taxon>Actinopterygii</taxon>
        <taxon>Neopterygii</taxon>
        <taxon>Teleostei</taxon>
        <taxon>Ostariophysi</taxon>
        <taxon>Siluriformes</taxon>
        <taxon>Ictaluridae</taxon>
        <taxon>Ictalurus</taxon>
    </lineage>
</organism>
<dbReference type="GO" id="GO:0001530">
    <property type="term" value="F:lipopolysaccharide binding"/>
    <property type="evidence" value="ECO:0007669"/>
    <property type="project" value="TreeGrafter"/>
</dbReference>
<dbReference type="Proteomes" id="UP000221080">
    <property type="component" value="Chromosome 28"/>
</dbReference>
<evidence type="ECO:0000256" key="10">
    <source>
        <dbReference type="ARBA" id="ARBA00022989"/>
    </source>
</evidence>
<evidence type="ECO:0000256" key="15">
    <source>
        <dbReference type="SAM" id="Phobius"/>
    </source>
</evidence>
<evidence type="ECO:0000313" key="17">
    <source>
        <dbReference type="RefSeq" id="XP_017315597.1"/>
    </source>
</evidence>
<dbReference type="GO" id="GO:0002755">
    <property type="term" value="P:MyD88-dependent toll-like receptor signaling pathway"/>
    <property type="evidence" value="ECO:0007669"/>
    <property type="project" value="TreeGrafter"/>
</dbReference>
<keyword evidence="8" id="KW-0677">Repeat</keyword>
<keyword evidence="10 15" id="KW-1133">Transmembrane helix</keyword>
<evidence type="ECO:0000256" key="11">
    <source>
        <dbReference type="ARBA" id="ARBA00023136"/>
    </source>
</evidence>
<dbReference type="InterPro" id="IPR003591">
    <property type="entry name" value="Leu-rich_rpt_typical-subtyp"/>
</dbReference>
<dbReference type="GO" id="GO:0045087">
    <property type="term" value="P:innate immune response"/>
    <property type="evidence" value="ECO:0007669"/>
    <property type="project" value="UniProtKB-KW"/>
</dbReference>
<dbReference type="SMART" id="SM00369">
    <property type="entry name" value="LRR_TYP"/>
    <property type="match status" value="6"/>
</dbReference>
<evidence type="ECO:0000256" key="9">
    <source>
        <dbReference type="ARBA" id="ARBA00022859"/>
    </source>
</evidence>
<dbReference type="KEGG" id="ipu:108260114"/>
<dbReference type="Pfam" id="PF13855">
    <property type="entry name" value="LRR_8"/>
    <property type="match status" value="1"/>
</dbReference>
<keyword evidence="6 15" id="KW-0812">Transmembrane</keyword>
<dbReference type="OrthoDB" id="676979at2759"/>
<evidence type="ECO:0000256" key="5">
    <source>
        <dbReference type="ARBA" id="ARBA00022614"/>
    </source>
</evidence>
<dbReference type="PANTHER" id="PTHR24365">
    <property type="entry name" value="TOLL-LIKE RECEPTOR"/>
    <property type="match status" value="1"/>
</dbReference>
<dbReference type="GO" id="GO:0050829">
    <property type="term" value="P:defense response to Gram-negative bacterium"/>
    <property type="evidence" value="ECO:0007669"/>
    <property type="project" value="TreeGrafter"/>
</dbReference>
<evidence type="ECO:0000256" key="3">
    <source>
        <dbReference type="ARBA" id="ARBA00022475"/>
    </source>
</evidence>
<evidence type="ECO:0000256" key="12">
    <source>
        <dbReference type="ARBA" id="ARBA00023170"/>
    </source>
</evidence>
<keyword evidence="12" id="KW-0675">Receptor</keyword>
<keyword evidence="5" id="KW-0433">Leucine-rich repeat</keyword>
<evidence type="ECO:0000256" key="8">
    <source>
        <dbReference type="ARBA" id="ARBA00022737"/>
    </source>
</evidence>
<accession>A0A2D0QBD1</accession>
<keyword evidence="11 15" id="KW-0472">Membrane</keyword>
<dbReference type="InterPro" id="IPR032675">
    <property type="entry name" value="LRR_dom_sf"/>
</dbReference>
<keyword evidence="3" id="KW-1003">Cell membrane</keyword>
<dbReference type="PROSITE" id="PS51450">
    <property type="entry name" value="LRR"/>
    <property type="match status" value="1"/>
</dbReference>